<dbReference type="GO" id="GO:0005525">
    <property type="term" value="F:GTP binding"/>
    <property type="evidence" value="ECO:0007669"/>
    <property type="project" value="UniProtKB-KW"/>
</dbReference>
<dbReference type="Proteomes" id="UP001177744">
    <property type="component" value="Unassembled WGS sequence"/>
</dbReference>
<accession>A0AA40HPG6</accession>
<dbReference type="GO" id="GO:0003743">
    <property type="term" value="F:translation initiation factor activity"/>
    <property type="evidence" value="ECO:0007669"/>
    <property type="project" value="TreeGrafter"/>
</dbReference>
<organism evidence="4 5">
    <name type="scientific">Cnephaeus nilssonii</name>
    <name type="common">Northern bat</name>
    <name type="synonym">Eptesicus nilssonii</name>
    <dbReference type="NCBI Taxonomy" id="3371016"/>
    <lineage>
        <taxon>Eukaryota</taxon>
        <taxon>Metazoa</taxon>
        <taxon>Chordata</taxon>
        <taxon>Craniata</taxon>
        <taxon>Vertebrata</taxon>
        <taxon>Euteleostomi</taxon>
        <taxon>Mammalia</taxon>
        <taxon>Eutheria</taxon>
        <taxon>Laurasiatheria</taxon>
        <taxon>Chiroptera</taxon>
        <taxon>Yangochiroptera</taxon>
        <taxon>Vespertilionidae</taxon>
        <taxon>Cnephaeus</taxon>
    </lineage>
</organism>
<dbReference type="AlphaFoldDB" id="A0AA40HPG6"/>
<keyword evidence="3" id="KW-0342">GTP-binding</keyword>
<dbReference type="GO" id="GO:0005829">
    <property type="term" value="C:cytosol"/>
    <property type="evidence" value="ECO:0007669"/>
    <property type="project" value="TreeGrafter"/>
</dbReference>
<keyword evidence="1" id="KW-0547">Nucleotide-binding</keyword>
<gene>
    <name evidence="4" type="ORF">QTO34_005587</name>
</gene>
<sequence length="82" mass="9397">MLKVGQEMEVRPGIVSKDREGKLMCSLIFFKTVSLFGEHDDLQYVLQEVLLKMVKQVLDAVGALPEIFTELKPSYSLLKRLR</sequence>
<evidence type="ECO:0000256" key="3">
    <source>
        <dbReference type="ARBA" id="ARBA00023134"/>
    </source>
</evidence>
<comment type="caution">
    <text evidence="4">The sequence shown here is derived from an EMBL/GenBank/DDBJ whole genome shotgun (WGS) entry which is preliminary data.</text>
</comment>
<reference evidence="4" key="1">
    <citation type="submission" date="2023-06" db="EMBL/GenBank/DDBJ databases">
        <title>Reference genome for the Northern bat (Eptesicus nilssonii), a most northern bat species.</title>
        <authorList>
            <person name="Laine V.N."/>
            <person name="Pulliainen A.T."/>
            <person name="Lilley T.M."/>
        </authorList>
    </citation>
    <scope>NUCLEOTIDE SEQUENCE</scope>
    <source>
        <strain evidence="4">BLF_Eptnil</strain>
        <tissue evidence="4">Kidney</tissue>
    </source>
</reference>
<dbReference type="PANTHER" id="PTHR42854">
    <property type="entry name" value="EUKARYOTIC TRANSLATION INITIATION FACTOR 2 SUBUNIT 3 FAMILY MEMBER"/>
    <property type="match status" value="1"/>
</dbReference>
<dbReference type="Gene3D" id="2.40.30.10">
    <property type="entry name" value="Translation factors"/>
    <property type="match status" value="1"/>
</dbReference>
<dbReference type="GO" id="GO:0000049">
    <property type="term" value="F:tRNA binding"/>
    <property type="evidence" value="ECO:0007669"/>
    <property type="project" value="TreeGrafter"/>
</dbReference>
<dbReference type="EMBL" id="JAULJE010000015">
    <property type="protein sequence ID" value="KAK1334580.1"/>
    <property type="molecule type" value="Genomic_DNA"/>
</dbReference>
<evidence type="ECO:0000256" key="1">
    <source>
        <dbReference type="ARBA" id="ARBA00022741"/>
    </source>
</evidence>
<dbReference type="GO" id="GO:0005850">
    <property type="term" value="C:eukaryotic translation initiation factor 2 complex"/>
    <property type="evidence" value="ECO:0007669"/>
    <property type="project" value="TreeGrafter"/>
</dbReference>
<evidence type="ECO:0000313" key="4">
    <source>
        <dbReference type="EMBL" id="KAK1334580.1"/>
    </source>
</evidence>
<name>A0AA40HPG6_CNENI</name>
<dbReference type="InterPro" id="IPR009000">
    <property type="entry name" value="Transl_B-barrel_sf"/>
</dbReference>
<dbReference type="SUPFAM" id="SSF50447">
    <property type="entry name" value="Translation proteins"/>
    <property type="match status" value="1"/>
</dbReference>
<dbReference type="PANTHER" id="PTHR42854:SF3">
    <property type="entry name" value="EUKARYOTIC TRANSLATION INITIATION FACTOR 2 SUBUNIT 3-RELATED"/>
    <property type="match status" value="1"/>
</dbReference>
<protein>
    <submittedName>
        <fullName evidence="4">Uncharacterized protein</fullName>
    </submittedName>
</protein>
<feature type="non-terminal residue" evidence="4">
    <location>
        <position position="82"/>
    </location>
</feature>
<keyword evidence="5" id="KW-1185">Reference proteome</keyword>
<evidence type="ECO:0000313" key="5">
    <source>
        <dbReference type="Proteomes" id="UP001177744"/>
    </source>
</evidence>
<keyword evidence="2" id="KW-0648">Protein biosynthesis</keyword>
<dbReference type="GO" id="GO:0001731">
    <property type="term" value="P:formation of translation preinitiation complex"/>
    <property type="evidence" value="ECO:0007669"/>
    <property type="project" value="TreeGrafter"/>
</dbReference>
<evidence type="ECO:0000256" key="2">
    <source>
        <dbReference type="ARBA" id="ARBA00022917"/>
    </source>
</evidence>
<proteinExistence type="predicted"/>
<dbReference type="InterPro" id="IPR050543">
    <property type="entry name" value="eIF2G"/>
</dbReference>